<feature type="transmembrane region" description="Helical" evidence="1">
    <location>
        <begin position="145"/>
        <end position="164"/>
    </location>
</feature>
<feature type="transmembrane region" description="Helical" evidence="1">
    <location>
        <begin position="222"/>
        <end position="241"/>
    </location>
</feature>
<organism evidence="2 3">
    <name type="scientific">Azospirillum argentinense</name>
    <dbReference type="NCBI Taxonomy" id="2970906"/>
    <lineage>
        <taxon>Bacteria</taxon>
        <taxon>Pseudomonadati</taxon>
        <taxon>Pseudomonadota</taxon>
        <taxon>Alphaproteobacteria</taxon>
        <taxon>Rhodospirillales</taxon>
        <taxon>Azospirillaceae</taxon>
        <taxon>Azospirillum</taxon>
    </lineage>
</organism>
<geneLocation type="plasmid" evidence="2">
    <name>p44unnamed</name>
</geneLocation>
<feature type="transmembrane region" description="Helical" evidence="1">
    <location>
        <begin position="26"/>
        <end position="45"/>
    </location>
</feature>
<reference evidence="2 3" key="1">
    <citation type="submission" date="2018-01" db="EMBL/GenBank/DDBJ databases">
        <title>Whole genome sequence of Azospirillum brasilense REC3 isolated from strawberry roots.</title>
        <authorList>
            <person name="Fontana C.A."/>
            <person name="Salazar S.M."/>
            <person name="Bassi D."/>
            <person name="Puglisi E."/>
            <person name="Lovaisa N.C."/>
            <person name="Toffoli L.M."/>
            <person name="Pedraza R."/>
            <person name="Cocconcelli P.S."/>
        </authorList>
    </citation>
    <scope>NUCLEOTIDE SEQUENCE [LARGE SCALE GENOMIC DNA]</scope>
    <source>
        <strain evidence="2 3">REC3</strain>
        <plasmid evidence="2">p44unnamed</plasmid>
    </source>
</reference>
<accession>A0A2K1FRG4</accession>
<name>A0A2K1FRG4_9PROT</name>
<feature type="transmembrane region" description="Helical" evidence="1">
    <location>
        <begin position="336"/>
        <end position="358"/>
    </location>
</feature>
<evidence type="ECO:0000313" key="3">
    <source>
        <dbReference type="Proteomes" id="UP000236268"/>
    </source>
</evidence>
<keyword evidence="1" id="KW-0472">Membrane</keyword>
<protein>
    <recommendedName>
        <fullName evidence="4">Patatin-like phospholipase</fullName>
    </recommendedName>
</protein>
<evidence type="ECO:0000313" key="2">
    <source>
        <dbReference type="EMBL" id="PNQ95039.1"/>
    </source>
</evidence>
<gene>
    <name evidence="2" type="ORF">C1S70_31020</name>
</gene>
<keyword evidence="2" id="KW-0614">Plasmid</keyword>
<dbReference type="EMBL" id="POWG01000064">
    <property type="protein sequence ID" value="PNQ95039.1"/>
    <property type="molecule type" value="Genomic_DNA"/>
</dbReference>
<sequence length="838" mass="91025">MLLLKYCGSALKCIGFVWEVAKTVGILLWPARFTVLVLFVMWTVLQVGPAQDVLYAVFVEPQSGHARMLFLIGLWIWALQSWYWTRFLFYLPRRPQPQLLYAAAVLGNPYWQVFFDTQLPRFLGVAAFFVVAEAILKCGRFAETWPWAFLLLAHGIVFYTFTAARRYLLNRQTHPTGGERAWRTANRVARAGRGALADTPEAALLQRNAAVGPTRGIDVVGAAYAAWLSAVLLVASTAYWSPPDFGWLKMTVVVLLAGGSLAGAVRLLAQLDLPVGTRRAVIGLLVLTLASFLASIVSPVTAGVLFGPGGALMLAAAAWVGTTSFFLAYPGERLRLPVTLLLVLIAAFGALTGEYLGYDHHGVRLLPVPENWRPDTRPKLRDAFEAWYAQAPCLSGADGACWEKVMVLVAAEGGASRSAYWTATVLGDLEDSHPGFHRSIFALSGVSGGALGLTIYRELLAVGNGVPPACADTKGGMVGGFARCGQAVLDADFLGPIFFRLFHTDLMQWLLPGNLLPDRAAALENTWEWAWGRRMTGSPHRLSAAFERSQGTEWQPLLLLNGASTKTGRRIVTSDVLLTRCPDPADPVAQVANPEDLPDTVDFFCLVRHPVRVSTAAHNSARFPYVSPAGTLWTHEGKADRIVDGGYFESLGATTLFDLLPPIRTIAGDRAVRVVVIAIQNDPTGGDDMLGPFVKAIGKEAAPMDAALRLSPELLSPVLGFAASRSGRGSYAGASLERAVRNDTAPGFIRFNLRDKENAHRAADPAMSWFLSQRSLKAMWSDWCDMESKEQDAAEESDSAHSVRRKGNADSLRDLGLALGDPKPWKVNRSEGINVCAP</sequence>
<feature type="transmembrane region" description="Helical" evidence="1">
    <location>
        <begin position="281"/>
        <end position="305"/>
    </location>
</feature>
<dbReference type="AlphaFoldDB" id="A0A2K1FRG4"/>
<feature type="transmembrane region" description="Helical" evidence="1">
    <location>
        <begin position="247"/>
        <end position="269"/>
    </location>
</feature>
<evidence type="ECO:0008006" key="4">
    <source>
        <dbReference type="Google" id="ProtNLM"/>
    </source>
</evidence>
<dbReference type="RefSeq" id="WP_103041664.1">
    <property type="nucleotide sequence ID" value="NZ_POWG01000064.1"/>
</dbReference>
<dbReference type="Proteomes" id="UP000236268">
    <property type="component" value="Unassembled WGS sequence"/>
</dbReference>
<keyword evidence="1" id="KW-1133">Transmembrane helix</keyword>
<feature type="transmembrane region" description="Helical" evidence="1">
    <location>
        <begin position="66"/>
        <end position="84"/>
    </location>
</feature>
<keyword evidence="1" id="KW-0812">Transmembrane</keyword>
<evidence type="ECO:0000256" key="1">
    <source>
        <dbReference type="SAM" id="Phobius"/>
    </source>
</evidence>
<comment type="caution">
    <text evidence="2">The sequence shown here is derived from an EMBL/GenBank/DDBJ whole genome shotgun (WGS) entry which is preliminary data.</text>
</comment>
<feature type="transmembrane region" description="Helical" evidence="1">
    <location>
        <begin position="311"/>
        <end position="329"/>
    </location>
</feature>
<proteinExistence type="predicted"/>